<feature type="compositionally biased region" description="Low complexity" evidence="4">
    <location>
        <begin position="1148"/>
        <end position="1159"/>
    </location>
</feature>
<feature type="compositionally biased region" description="Low complexity" evidence="4">
    <location>
        <begin position="940"/>
        <end position="954"/>
    </location>
</feature>
<feature type="region of interest" description="Disordered" evidence="4">
    <location>
        <begin position="1"/>
        <end position="77"/>
    </location>
</feature>
<feature type="compositionally biased region" description="Basic residues" evidence="4">
    <location>
        <begin position="161"/>
        <end position="171"/>
    </location>
</feature>
<proteinExistence type="predicted"/>
<feature type="compositionally biased region" description="Polar residues" evidence="4">
    <location>
        <begin position="1"/>
        <end position="13"/>
    </location>
</feature>
<dbReference type="InterPro" id="IPR012677">
    <property type="entry name" value="Nucleotide-bd_a/b_plait_sf"/>
</dbReference>
<feature type="compositionally biased region" description="Polar residues" evidence="4">
    <location>
        <begin position="304"/>
        <end position="315"/>
    </location>
</feature>
<feature type="region of interest" description="Disordered" evidence="4">
    <location>
        <begin position="538"/>
        <end position="570"/>
    </location>
</feature>
<feature type="compositionally biased region" description="Low complexity" evidence="4">
    <location>
        <begin position="53"/>
        <end position="68"/>
    </location>
</feature>
<dbReference type="Pfam" id="PF00076">
    <property type="entry name" value="RRM_1"/>
    <property type="match status" value="2"/>
</dbReference>
<feature type="compositionally biased region" description="Polar residues" evidence="4">
    <location>
        <begin position="221"/>
        <end position="232"/>
    </location>
</feature>
<comment type="caution">
    <text evidence="6">The sequence shown here is derived from an EMBL/GenBank/DDBJ whole genome shotgun (WGS) entry which is preliminary data.</text>
</comment>
<feature type="compositionally biased region" description="Polar residues" evidence="4">
    <location>
        <begin position="1368"/>
        <end position="1391"/>
    </location>
</feature>
<evidence type="ECO:0000259" key="5">
    <source>
        <dbReference type="PROSITE" id="PS50102"/>
    </source>
</evidence>
<evidence type="ECO:0000256" key="4">
    <source>
        <dbReference type="SAM" id="MobiDB-lite"/>
    </source>
</evidence>
<feature type="region of interest" description="Disordered" evidence="4">
    <location>
        <begin position="893"/>
        <end position="916"/>
    </location>
</feature>
<feature type="region of interest" description="Disordered" evidence="4">
    <location>
        <begin position="112"/>
        <end position="265"/>
    </location>
</feature>
<dbReference type="KEGG" id="phet:94286657"/>
<keyword evidence="2 3" id="KW-0694">RNA-binding</keyword>
<feature type="region of interest" description="Disordered" evidence="4">
    <location>
        <begin position="1102"/>
        <end position="1159"/>
    </location>
</feature>
<feature type="region of interest" description="Disordered" evidence="4">
    <location>
        <begin position="277"/>
        <end position="315"/>
    </location>
</feature>
<dbReference type="PROSITE" id="PS50102">
    <property type="entry name" value="RRM"/>
    <property type="match status" value="2"/>
</dbReference>
<reference evidence="6 7" key="1">
    <citation type="submission" date="2021-02" db="EMBL/GenBank/DDBJ databases">
        <title>Porcisia hertigi Genome sequencing and assembly.</title>
        <authorList>
            <person name="Almutairi H."/>
            <person name="Gatherer D."/>
        </authorList>
    </citation>
    <scope>NUCLEOTIDE SEQUENCE [LARGE SCALE GENOMIC DNA]</scope>
    <source>
        <strain evidence="6 7">C119</strain>
    </source>
</reference>
<feature type="region of interest" description="Disordered" evidence="4">
    <location>
        <begin position="935"/>
        <end position="957"/>
    </location>
</feature>
<evidence type="ECO:0000256" key="3">
    <source>
        <dbReference type="PROSITE-ProRule" id="PRU00176"/>
    </source>
</evidence>
<evidence type="ECO:0000313" key="7">
    <source>
        <dbReference type="Proteomes" id="UP000674318"/>
    </source>
</evidence>
<protein>
    <recommendedName>
        <fullName evidence="5">RRM domain-containing protein</fullName>
    </recommendedName>
</protein>
<feature type="compositionally biased region" description="Polar residues" evidence="4">
    <location>
        <begin position="893"/>
        <end position="909"/>
    </location>
</feature>
<feature type="compositionally biased region" description="Polar residues" evidence="4">
    <location>
        <begin position="203"/>
        <end position="212"/>
    </location>
</feature>
<evidence type="ECO:0000256" key="1">
    <source>
        <dbReference type="ARBA" id="ARBA00022737"/>
    </source>
</evidence>
<evidence type="ECO:0000256" key="2">
    <source>
        <dbReference type="ARBA" id="ARBA00022884"/>
    </source>
</evidence>
<dbReference type="GeneID" id="94286657"/>
<accession>A0A836HDA0</accession>
<name>A0A836HDA0_9TRYP</name>
<gene>
    <name evidence="6" type="ORF">JKF63_00529</name>
</gene>
<dbReference type="RefSeq" id="XP_067752737.1">
    <property type="nucleotide sequence ID" value="XM_067896580.1"/>
</dbReference>
<keyword evidence="1" id="KW-0677">Repeat</keyword>
<feature type="region of interest" description="Disordered" evidence="4">
    <location>
        <begin position="1486"/>
        <end position="1508"/>
    </location>
</feature>
<sequence length="1534" mass="158754">MSTQWANSVTRCSNRAFDPPQAFTTAPATSRAKVSPSGKPFPHDEGEGSSLDTASTARTRETSSSSSSKQSAPLTAASPTACIVESLLNSGVVSHRMNDGGNIGDAVQVKQHARLSPRSGASIRRRQESSPASPPAASSLPLAPPAHDSTAPESYIPMGSRRAHAHGHGRSHREGGGGGGSSSSRPNAGIGISGAEDVEDQASIRSEQSGQARQADRGTPGVTSLSTDTLSSQQQQQQQQQRPGKCHSSSQTESSFSSSQIGSLSLNCGDATPRIAVGGSGGGGHGGGRHRRSTSVAGGEGGSPSYSRHLQPPTNHSHVNLFVRDLPLELNEDKLRALFSPFGDIVNSAIMRNIHTGVSLGTAFVRFAKHEEAMRAMEAFAGGRAVTGSRRVTVQWARREHDKAPSGDERRKMRKLFIRNVPKDVTQEMLVALFIQFGPVKSVSTHRDTAAANAVSQPSGGGVSGATEADPTSQAGHESAVAGSSIEDRRIAFVTFELEGVAEQATAAVHNTMPFPSCQGIPLMVKLAEDTPVRGNALVATSNSNSSNTRANNVSANENGAHPPRQGSVGAHHPVIILNIPSSHTPAWSDLPRSDSLATPSASLPAAQLHSSSAIAMSPSVARDALLTWNGALGLGASRSPSHVPQDSSVAPALSPPHFFTGTVWPAASPNSSPPYTALTSMQGNSLMLTYPGRSAGSTHAPRQPPPHGLTTLLAPPTSASATTMIPQHLRSGSVVDARRNFPQTLDSRGCVSASSGSYNVQVLSSGLADLIGVAGSEYVASLPAPLYDAQELYAMLQQYGSSLPLASGASAFSFLPGGSSVLVQGAGDQAHADCANNNTASTSVFAYQTLGDYSDAVQCGDMARSPPLPPLQAPTTEPPSVLSFQQLQSKALTLPQPRSSATQQSQPAQGELDGSCNLDGGQTPVLFQILPQPRSHVNTSTTASPSRSSTGATLSPFSTTCRRANAVPSDDCPLSFSVTPQNHVSRLSPPNLGASFASGSGGMDPRNKKACSRGVAVEAEGGRVIGALTLRHGPRATSSSTHHAILSEASDVRGSSGCVGSAGTATGPLRAVVNAELAVSSASNSTGSVKPFQVTGGIHGSSSATCHNVRSRMNPRGSSTVKRTTNPTTQWARLPVLSGHPPTPQPSSQRSYSEQAQSAAAEVVPSTFTTAPLMAAVAQIFPTDDASLPAGDLTSFNNGRYVSEDICAAKPNYRTLHAGEVAHTMSDGGTPFCSAASNSFCNNHNRNADVNKHSDSATGLMRPHYDAAVPATIDTTGDAFSPFRRGTQSADGKPHSVSLGGVGPLDDCVVLQWNIPSAEMSVASGITGVSSVAGTADQTVLPVTDAGRPKELTKLFELMAMRSQSHAQHSTAFADTPTGSSLSNNSSQPDASAYWGAEQFRNPSGVALGGGGDTVAAAYRALSATPSTPKDLSRRRGSRALPGAIAPPVMHFTPSDDDDDDGQACWGVHSNFNFDLGGLLGPVVESKRGGGVGDSRGDSGSSHDGVNHVRHTQQLCSEMDNLYSFISYDDASY</sequence>
<organism evidence="6 7">
    <name type="scientific">Porcisia hertigi</name>
    <dbReference type="NCBI Taxonomy" id="2761500"/>
    <lineage>
        <taxon>Eukaryota</taxon>
        <taxon>Discoba</taxon>
        <taxon>Euglenozoa</taxon>
        <taxon>Kinetoplastea</taxon>
        <taxon>Metakinetoplastina</taxon>
        <taxon>Trypanosomatida</taxon>
        <taxon>Trypanosomatidae</taxon>
        <taxon>Leishmaniinae</taxon>
        <taxon>Porcisia</taxon>
    </lineage>
</organism>
<dbReference type="SMART" id="SM00360">
    <property type="entry name" value="RRM"/>
    <property type="match status" value="2"/>
</dbReference>
<feature type="region of interest" description="Disordered" evidence="4">
    <location>
        <begin position="449"/>
        <end position="483"/>
    </location>
</feature>
<dbReference type="PANTHER" id="PTHR24012">
    <property type="entry name" value="RNA BINDING PROTEIN"/>
    <property type="match status" value="1"/>
</dbReference>
<dbReference type="EMBL" id="JAFJZO010000036">
    <property type="protein sequence ID" value="KAG5490409.1"/>
    <property type="molecule type" value="Genomic_DNA"/>
</dbReference>
<feature type="compositionally biased region" description="Low complexity" evidence="4">
    <location>
        <begin position="129"/>
        <end position="141"/>
    </location>
</feature>
<evidence type="ECO:0000313" key="6">
    <source>
        <dbReference type="EMBL" id="KAG5490409.1"/>
    </source>
</evidence>
<feature type="domain" description="RRM" evidence="5">
    <location>
        <begin position="319"/>
        <end position="399"/>
    </location>
</feature>
<dbReference type="InterPro" id="IPR035979">
    <property type="entry name" value="RBD_domain_sf"/>
</dbReference>
<dbReference type="InterPro" id="IPR000504">
    <property type="entry name" value="RRM_dom"/>
</dbReference>
<feature type="compositionally biased region" description="Low complexity" evidence="4">
    <location>
        <begin position="248"/>
        <end position="265"/>
    </location>
</feature>
<feature type="compositionally biased region" description="Low complexity" evidence="4">
    <location>
        <begin position="538"/>
        <end position="557"/>
    </location>
</feature>
<feature type="domain" description="RRM" evidence="5">
    <location>
        <begin position="414"/>
        <end position="530"/>
    </location>
</feature>
<dbReference type="Proteomes" id="UP000674318">
    <property type="component" value="Unassembled WGS sequence"/>
</dbReference>
<feature type="compositionally biased region" description="Polar residues" evidence="4">
    <location>
        <begin position="1117"/>
        <end position="1132"/>
    </location>
</feature>
<dbReference type="GO" id="GO:0003723">
    <property type="term" value="F:RNA binding"/>
    <property type="evidence" value="ECO:0007669"/>
    <property type="project" value="UniProtKB-UniRule"/>
</dbReference>
<dbReference type="Gene3D" id="3.30.70.330">
    <property type="match status" value="2"/>
</dbReference>
<feature type="region of interest" description="Disordered" evidence="4">
    <location>
        <begin position="1368"/>
        <end position="1392"/>
    </location>
</feature>
<dbReference type="SUPFAM" id="SSF54928">
    <property type="entry name" value="RNA-binding domain, RBD"/>
    <property type="match status" value="1"/>
</dbReference>
<dbReference type="OrthoDB" id="266020at2759"/>
<keyword evidence="7" id="KW-1185">Reference proteome</keyword>